<dbReference type="EMBL" id="JADOFV010000002">
    <property type="protein sequence ID" value="MBF7127172.1"/>
    <property type="molecule type" value="Genomic_DNA"/>
</dbReference>
<name>A0AA40X8U4_PEDPE</name>
<dbReference type="InterPro" id="IPR049844">
    <property type="entry name" value="RsaX20-like"/>
</dbReference>
<evidence type="ECO:0000313" key="2">
    <source>
        <dbReference type="EMBL" id="MBF7127172.1"/>
    </source>
</evidence>
<dbReference type="AlphaFoldDB" id="A0AA40X8U4"/>
<dbReference type="RefSeq" id="WP_099300088.1">
    <property type="nucleotide sequence ID" value="NZ_BEWQ01000011.1"/>
</dbReference>
<evidence type="ECO:0000256" key="1">
    <source>
        <dbReference type="SAM" id="MobiDB-lite"/>
    </source>
</evidence>
<dbReference type="Proteomes" id="UP000743107">
    <property type="component" value="Unassembled WGS sequence"/>
</dbReference>
<reference evidence="2" key="1">
    <citation type="submission" date="2020-11" db="EMBL/GenBank/DDBJ databases">
        <title>Antibiotic susceptibility profiles of Pediococcus pentosaceus from various origins and their implications for the safety assessment of strains with food-technology applications.</title>
        <authorList>
            <person name="Shani N."/>
            <person name="Oberhaensli S."/>
            <person name="Arias E."/>
        </authorList>
    </citation>
    <scope>NUCLEOTIDE SEQUENCE</scope>
    <source>
        <strain evidence="2">FAM 19164</strain>
    </source>
</reference>
<evidence type="ECO:0000313" key="3">
    <source>
        <dbReference type="Proteomes" id="UP000743107"/>
    </source>
</evidence>
<feature type="region of interest" description="Disordered" evidence="1">
    <location>
        <begin position="1"/>
        <end position="37"/>
    </location>
</feature>
<feature type="compositionally biased region" description="Basic residues" evidence="1">
    <location>
        <begin position="21"/>
        <end position="37"/>
    </location>
</feature>
<proteinExistence type="predicted"/>
<sequence length="37" mass="4327">MAEKNDLSTAHRMLKSSNSKTKNRGLKIIKQEKKRKK</sequence>
<comment type="caution">
    <text evidence="2">The sequence shown here is derived from an EMBL/GenBank/DDBJ whole genome shotgun (WGS) entry which is preliminary data.</text>
</comment>
<protein>
    <submittedName>
        <fullName evidence="2">Metal homeostasis protein</fullName>
    </submittedName>
</protein>
<gene>
    <name evidence="2" type="ORF">ITQ97_05020</name>
</gene>
<dbReference type="NCBIfam" id="NF038026">
    <property type="entry name" value="RsaX20_sORF"/>
    <property type="match status" value="1"/>
</dbReference>
<organism evidence="2 3">
    <name type="scientific">Pediococcus pentosaceus</name>
    <dbReference type="NCBI Taxonomy" id="1255"/>
    <lineage>
        <taxon>Bacteria</taxon>
        <taxon>Bacillati</taxon>
        <taxon>Bacillota</taxon>
        <taxon>Bacilli</taxon>
        <taxon>Lactobacillales</taxon>
        <taxon>Lactobacillaceae</taxon>
        <taxon>Pediococcus</taxon>
    </lineage>
</organism>
<accession>A0AA40X8U4</accession>